<gene>
    <name evidence="2" type="ORF">GB993_06700</name>
</gene>
<feature type="domain" description="Putative zinc ribbon" evidence="1">
    <location>
        <begin position="9"/>
        <end position="89"/>
    </location>
</feature>
<protein>
    <recommendedName>
        <fullName evidence="1">Putative zinc ribbon domain-containing protein</fullName>
    </recommendedName>
</protein>
<dbReference type="Pfam" id="PF12674">
    <property type="entry name" value="Zn_ribbon_2"/>
    <property type="match status" value="1"/>
</dbReference>
<evidence type="ECO:0000259" key="1">
    <source>
        <dbReference type="Pfam" id="PF12674"/>
    </source>
</evidence>
<name>A0A6N9I2G7_9LACO</name>
<accession>A0A6N9I2G7</accession>
<organism evidence="2 3">
    <name type="scientific">Furfurilactobacillus milii</name>
    <dbReference type="NCBI Taxonomy" id="2888272"/>
    <lineage>
        <taxon>Bacteria</taxon>
        <taxon>Bacillati</taxon>
        <taxon>Bacillota</taxon>
        <taxon>Bacilli</taxon>
        <taxon>Lactobacillales</taxon>
        <taxon>Lactobacillaceae</taxon>
        <taxon>Furfurilactobacillus</taxon>
    </lineage>
</organism>
<comment type="caution">
    <text evidence="2">The sequence shown here is derived from an EMBL/GenBank/DDBJ whole genome shotgun (WGS) entry which is preliminary data.</text>
</comment>
<dbReference type="EMBL" id="WEZQ01000011">
    <property type="protein sequence ID" value="MYV17191.1"/>
    <property type="molecule type" value="Genomic_DNA"/>
</dbReference>
<sequence length="92" mass="10981">MRCTLMNDICQSCGLPHMNQFGTETNQRTSSIYCHRCYQNGEFVDYAITFDEMKVHGLTIIDQLNTSTLKKRFMKFFYPGVLKRTERWRQQK</sequence>
<dbReference type="Proteomes" id="UP000449209">
    <property type="component" value="Unassembled WGS sequence"/>
</dbReference>
<dbReference type="AlphaFoldDB" id="A0A6N9I2G7"/>
<evidence type="ECO:0000313" key="3">
    <source>
        <dbReference type="Proteomes" id="UP000449209"/>
    </source>
</evidence>
<reference evidence="2 3" key="1">
    <citation type="journal article" date="2019" name="Appl. Environ. Microbiol.">
        <title>Genetic determinants of hydroxycinnamic acid metabolism in heterofermentative lactobacilli.</title>
        <authorList>
            <person name="Gaur G."/>
            <person name="Oh J.H."/>
            <person name="Filannino P."/>
            <person name="Gobbetti M."/>
            <person name="van Pijkeren J.P."/>
            <person name="Ganzle M.G."/>
        </authorList>
    </citation>
    <scope>NUCLEOTIDE SEQUENCE [LARGE SCALE GENOMIC DNA]</scope>
    <source>
        <strain evidence="2 3">C5</strain>
    </source>
</reference>
<proteinExistence type="predicted"/>
<evidence type="ECO:0000313" key="2">
    <source>
        <dbReference type="EMBL" id="MYV17191.1"/>
    </source>
</evidence>
<dbReference type="InterPro" id="IPR025868">
    <property type="entry name" value="Zn_ribbon_dom_put"/>
</dbReference>